<accession>U7QCG9</accession>
<reference evidence="1 2" key="1">
    <citation type="journal article" date="2013" name="Front. Microbiol.">
        <title>Comparative genomic analyses of the cyanobacterium, Lyngbya aestuarii BL J, a powerful hydrogen producer.</title>
        <authorList>
            <person name="Kothari A."/>
            <person name="Vaughn M."/>
            <person name="Garcia-Pichel F."/>
        </authorList>
    </citation>
    <scope>NUCLEOTIDE SEQUENCE [LARGE SCALE GENOMIC DNA]</scope>
    <source>
        <strain evidence="1 2">BL J</strain>
    </source>
</reference>
<organism evidence="1 2">
    <name type="scientific">Lyngbya aestuarii BL J</name>
    <dbReference type="NCBI Taxonomy" id="1348334"/>
    <lineage>
        <taxon>Bacteria</taxon>
        <taxon>Bacillati</taxon>
        <taxon>Cyanobacteriota</taxon>
        <taxon>Cyanophyceae</taxon>
        <taxon>Oscillatoriophycideae</taxon>
        <taxon>Oscillatoriales</taxon>
        <taxon>Microcoleaceae</taxon>
        <taxon>Lyngbya</taxon>
    </lineage>
</organism>
<keyword evidence="2" id="KW-1185">Reference proteome</keyword>
<protein>
    <submittedName>
        <fullName evidence="1">Uncharacterized protein</fullName>
    </submittedName>
</protein>
<gene>
    <name evidence="1" type="ORF">M595_4481</name>
</gene>
<comment type="caution">
    <text evidence="1">The sequence shown here is derived from an EMBL/GenBank/DDBJ whole genome shotgun (WGS) entry which is preliminary data.</text>
</comment>
<dbReference type="EMBL" id="AUZM01000054">
    <property type="protein sequence ID" value="ERT05564.1"/>
    <property type="molecule type" value="Genomic_DNA"/>
</dbReference>
<dbReference type="AlphaFoldDB" id="U7QCG9"/>
<name>U7QCG9_9CYAN</name>
<dbReference type="Proteomes" id="UP000017127">
    <property type="component" value="Unassembled WGS sequence"/>
</dbReference>
<evidence type="ECO:0000313" key="2">
    <source>
        <dbReference type="Proteomes" id="UP000017127"/>
    </source>
</evidence>
<evidence type="ECO:0000313" key="1">
    <source>
        <dbReference type="EMBL" id="ERT05564.1"/>
    </source>
</evidence>
<sequence>MTPCKPPKQKLRKRRFLVPYSSRTTVSAVTFGVSLAKAQGESSYVMLTRLFNR</sequence>
<proteinExistence type="predicted"/>